<evidence type="ECO:0000313" key="2">
    <source>
        <dbReference type="Proteomes" id="UP000594468"/>
    </source>
</evidence>
<keyword evidence="2" id="KW-1185">Reference proteome</keyword>
<dbReference type="Pfam" id="PF13941">
    <property type="entry name" value="MutL"/>
    <property type="match status" value="1"/>
</dbReference>
<accession>A0A7S8EAQ2</accession>
<gene>
    <name evidence="1" type="ORF">G4Y79_03610</name>
</gene>
<dbReference type="AlphaFoldDB" id="A0A7S8EAQ2"/>
<dbReference type="InterPro" id="IPR006230">
    <property type="entry name" value="MutL"/>
</dbReference>
<protein>
    <submittedName>
        <fullName evidence="1">Glutamate mutase L</fullName>
    </submittedName>
</protein>
<sequence length="651" mass="69105">MMERAGSILAADFGSVNNRVVLVDVVEGTYRLVSRASGAATVGFPIDDASIGLRRLVDDIGKRTGRTFYDKAGDIISPEGTDRSGVEAFVTTATAGRPMRVALVGLVPEVSLASARRVLSSAFVEIVTVLSLADGRSEEDRLNELILNRPDVILITGGTDAGAERALRTMLSPVKIALQVQEPATRPSILYAGNNKLVATVESIFNDLATVVYSDNVRPSLENENIDAARARFTQVFNTYNMRQRGSFRNVTSDTGIVPTARGYSLVAEYIARTTEQNVLAVDMGSATTIMVASFRGQTDTIVETNYGLGYGAPALVRAAGPDAVRQWLPFESSPEQVLNYAQNKASRPGSIPLDVRDLYFEHGMLRAGVQHMLAKHRGDWPGAGSQGALNDVNLILAAGKGLTGTGHPGWNLLLVADTVQPSGVTVVKADPHGLIPAIGAVATINAEAAAQLLANDDLEHLGTLISLEGKPDPERVAVSMTVITDDGESFKQDLYGGEILLLPVRVGRAITVRLKAGRGLRIGGSRTLRQRIHGGSAGILIDARGRAIDLPADAATRAVQIPKWAAHVAGIDAHTIPDEWLVPVASSGASLDAMFDAALSADAGPSSRDMQRAAAAEDDFFSDVGIDPDLDDFLSDDDPFADLDELRNLS</sequence>
<organism evidence="1 2">
    <name type="scientific">Phototrophicus methaneseepsis</name>
    <dbReference type="NCBI Taxonomy" id="2710758"/>
    <lineage>
        <taxon>Bacteria</taxon>
        <taxon>Bacillati</taxon>
        <taxon>Chloroflexota</taxon>
        <taxon>Candidatus Thermofontia</taxon>
        <taxon>Phototrophicales</taxon>
        <taxon>Phototrophicaceae</taxon>
        <taxon>Phototrophicus</taxon>
    </lineage>
</organism>
<evidence type="ECO:0000313" key="1">
    <source>
        <dbReference type="EMBL" id="QPC83481.1"/>
    </source>
</evidence>
<reference evidence="1 2" key="1">
    <citation type="submission" date="2020-02" db="EMBL/GenBank/DDBJ databases">
        <authorList>
            <person name="Zheng R.K."/>
            <person name="Sun C.M."/>
        </authorList>
    </citation>
    <scope>NUCLEOTIDE SEQUENCE [LARGE SCALE GENOMIC DNA]</scope>
    <source>
        <strain evidence="2">rifampicinis</strain>
    </source>
</reference>
<dbReference type="Proteomes" id="UP000594468">
    <property type="component" value="Chromosome"/>
</dbReference>
<dbReference type="RefSeq" id="WP_195171548.1">
    <property type="nucleotide sequence ID" value="NZ_CP062983.1"/>
</dbReference>
<dbReference type="KEGG" id="pmet:G4Y79_03610"/>
<dbReference type="EMBL" id="CP062983">
    <property type="protein sequence ID" value="QPC83481.1"/>
    <property type="molecule type" value="Genomic_DNA"/>
</dbReference>
<name>A0A7S8EAQ2_9CHLR</name>
<proteinExistence type="predicted"/>